<gene>
    <name evidence="14" type="primary">pheT</name>
    <name evidence="14" type="ORF">FJY86_01240</name>
</gene>
<dbReference type="SMART" id="SM00874">
    <property type="entry name" value="B5"/>
    <property type="match status" value="1"/>
</dbReference>
<organism evidence="14 15">
    <name type="scientific">Candidatus Iainarchaeum sp</name>
    <dbReference type="NCBI Taxonomy" id="3101447"/>
    <lineage>
        <taxon>Archaea</taxon>
        <taxon>Candidatus Iainarchaeota</taxon>
        <taxon>Candidatus Iainarchaeia</taxon>
        <taxon>Candidatus Iainarchaeales</taxon>
        <taxon>Candidatus Iainarchaeaceae</taxon>
        <taxon>Candidatus Iainarchaeum</taxon>
    </lineage>
</organism>
<dbReference type="PANTHER" id="PTHR10947">
    <property type="entry name" value="PHENYLALANYL-TRNA SYNTHETASE BETA CHAIN AND LEUCINE-RICH REPEAT-CONTAINING PROTEIN 47"/>
    <property type="match status" value="1"/>
</dbReference>
<comment type="similarity">
    <text evidence="3">Belongs to the phenylalanyl-tRNA synthetase beta subunit family. Type 2 subfamily.</text>
</comment>
<dbReference type="GO" id="GO:0005524">
    <property type="term" value="F:ATP binding"/>
    <property type="evidence" value="ECO:0007669"/>
    <property type="project" value="UniProtKB-KW"/>
</dbReference>
<feature type="domain" description="B5" evidence="13">
    <location>
        <begin position="276"/>
        <end position="352"/>
    </location>
</feature>
<keyword evidence="6 14" id="KW-0436">Ligase</keyword>
<keyword evidence="7" id="KW-0479">Metal-binding</keyword>
<comment type="caution">
    <text evidence="14">The sequence shown here is derived from an EMBL/GenBank/DDBJ whole genome shotgun (WGS) entry which is preliminary data.</text>
</comment>
<accession>A0A8T4C6B1</accession>
<dbReference type="GO" id="GO:0004826">
    <property type="term" value="F:phenylalanine-tRNA ligase activity"/>
    <property type="evidence" value="ECO:0007669"/>
    <property type="project" value="UniProtKB-EC"/>
</dbReference>
<keyword evidence="12" id="KW-0030">Aminoacyl-tRNA synthetase</keyword>
<evidence type="ECO:0000256" key="12">
    <source>
        <dbReference type="ARBA" id="ARBA00023146"/>
    </source>
</evidence>
<dbReference type="InterPro" id="IPR004531">
    <property type="entry name" value="Phe-tRNA-synth_IIc_bsu_arc_euk"/>
</dbReference>
<evidence type="ECO:0000256" key="9">
    <source>
        <dbReference type="ARBA" id="ARBA00022840"/>
    </source>
</evidence>
<proteinExistence type="inferred from homology"/>
<dbReference type="EMBL" id="VGJJ01000005">
    <property type="protein sequence ID" value="MBM3281951.1"/>
    <property type="molecule type" value="Genomic_DNA"/>
</dbReference>
<dbReference type="SUPFAM" id="SSF55681">
    <property type="entry name" value="Class II aaRS and biotin synthetases"/>
    <property type="match status" value="1"/>
</dbReference>
<dbReference type="Gene3D" id="3.50.40.10">
    <property type="entry name" value="Phenylalanyl-trna Synthetase, Chain B, domain 3"/>
    <property type="match status" value="1"/>
</dbReference>
<dbReference type="GO" id="GO:0000287">
    <property type="term" value="F:magnesium ion binding"/>
    <property type="evidence" value="ECO:0007669"/>
    <property type="project" value="InterPro"/>
</dbReference>
<comment type="cofactor">
    <cofactor evidence="1">
        <name>Mg(2+)</name>
        <dbReference type="ChEBI" id="CHEBI:18420"/>
    </cofactor>
</comment>
<evidence type="ECO:0000256" key="6">
    <source>
        <dbReference type="ARBA" id="ARBA00022598"/>
    </source>
</evidence>
<dbReference type="EC" id="6.1.1.20" evidence="4"/>
<evidence type="ECO:0000256" key="10">
    <source>
        <dbReference type="ARBA" id="ARBA00022842"/>
    </source>
</evidence>
<evidence type="ECO:0000256" key="5">
    <source>
        <dbReference type="ARBA" id="ARBA00022490"/>
    </source>
</evidence>
<dbReference type="InterPro" id="IPR009061">
    <property type="entry name" value="DNA-bd_dom_put_sf"/>
</dbReference>
<dbReference type="SUPFAM" id="SSF46955">
    <property type="entry name" value="Putative DNA-binding domain"/>
    <property type="match status" value="2"/>
</dbReference>
<protein>
    <recommendedName>
        <fullName evidence="4">phenylalanine--tRNA ligase</fullName>
        <ecNumber evidence="4">6.1.1.20</ecNumber>
    </recommendedName>
</protein>
<dbReference type="GO" id="GO:0009328">
    <property type="term" value="C:phenylalanine-tRNA ligase complex"/>
    <property type="evidence" value="ECO:0007669"/>
    <property type="project" value="TreeGrafter"/>
</dbReference>
<evidence type="ECO:0000256" key="2">
    <source>
        <dbReference type="ARBA" id="ARBA00004496"/>
    </source>
</evidence>
<dbReference type="GO" id="GO:0003723">
    <property type="term" value="F:RNA binding"/>
    <property type="evidence" value="ECO:0007669"/>
    <property type="project" value="InterPro"/>
</dbReference>
<keyword evidence="11" id="KW-0648">Protein biosynthesis</keyword>
<evidence type="ECO:0000256" key="4">
    <source>
        <dbReference type="ARBA" id="ARBA00012814"/>
    </source>
</evidence>
<dbReference type="Proteomes" id="UP000774699">
    <property type="component" value="Unassembled WGS sequence"/>
</dbReference>
<keyword evidence="8" id="KW-0547">Nucleotide-binding</keyword>
<dbReference type="Gene3D" id="3.30.56.10">
    <property type="match status" value="2"/>
</dbReference>
<dbReference type="InterPro" id="IPR005146">
    <property type="entry name" value="B3/B4_tRNA-bd"/>
</dbReference>
<keyword evidence="9" id="KW-0067">ATP-binding</keyword>
<evidence type="ECO:0000256" key="7">
    <source>
        <dbReference type="ARBA" id="ARBA00022723"/>
    </source>
</evidence>
<dbReference type="Gene3D" id="3.30.930.10">
    <property type="entry name" value="Bira Bifunctional Protein, Domain 2"/>
    <property type="match status" value="1"/>
</dbReference>
<evidence type="ECO:0000313" key="15">
    <source>
        <dbReference type="Proteomes" id="UP000774699"/>
    </source>
</evidence>
<dbReference type="Pfam" id="PF17759">
    <property type="entry name" value="tRNA_synthFbeta"/>
    <property type="match status" value="1"/>
</dbReference>
<evidence type="ECO:0000313" key="14">
    <source>
        <dbReference type="EMBL" id="MBM3281951.1"/>
    </source>
</evidence>
<keyword evidence="10" id="KW-0460">Magnesium</keyword>
<dbReference type="AlphaFoldDB" id="A0A8T4C6B1"/>
<evidence type="ECO:0000256" key="3">
    <source>
        <dbReference type="ARBA" id="ARBA00007438"/>
    </source>
</evidence>
<dbReference type="SMART" id="SM00873">
    <property type="entry name" value="B3_4"/>
    <property type="match status" value="1"/>
</dbReference>
<reference evidence="14" key="1">
    <citation type="submission" date="2019-03" db="EMBL/GenBank/DDBJ databases">
        <title>Lake Tanganyika Metagenome-Assembled Genomes (MAGs).</title>
        <authorList>
            <person name="Tran P."/>
        </authorList>
    </citation>
    <scope>NUCLEOTIDE SEQUENCE</scope>
    <source>
        <strain evidence="14">M_DeepCast_50m_m2_156</strain>
    </source>
</reference>
<sequence length="550" mass="61770">MVNVDTSLEKLNHYLTKPITIEKLEQTLFQMGHELDEKNPDALKIDITADRPDMVSTAGVARVLNAYLGHVKGFPLVERKKSAYVLNVDASVAGVRPYTAALVVKNISLNQEKLDELIWVQEKIHATFARERKKAAIGIYPLKKIHWPITFQAQSPEKISFQPLGLEKMLTGRDILREHPTGKKYAHLLEEMPVFPVFRDSMGTVLSMPPIINSHNVGQVTLHDRDLFVEVSGHYWPAVSVILDILAYLFSDMNGEIYQVNVQYPTENFPRTTPELGKITQTIELDALNALLGTTLTSAQTMELLERMLYRVVKSNAKQLVVECPSFRVDVLHPHDVMDDVARAYGFDNLSPLPVNVSTRGGVLRQTRLNEDVRTCVTGLGFHEVISWALTSHEYHFTSFERAETPHVKLGLAKEQGLTMVRNMLYPETIRALLSNRSQKAPFKLFELDQIVDIHSNTDTGTRTHDKLCLVLAHASATFDEMKGYVDAISSFLGEKPTYTPAVLSGFIDGRAANVNVGKFHGFLGEMHPRVLSMIGIPFPCVVFEIYLSH</sequence>
<dbReference type="InterPro" id="IPR045060">
    <property type="entry name" value="Phe-tRNA-ligase_IIc_bsu"/>
</dbReference>
<dbReference type="InterPro" id="IPR005147">
    <property type="entry name" value="tRNA_synthase_B5-dom"/>
</dbReference>
<dbReference type="InterPro" id="IPR020825">
    <property type="entry name" value="Phe-tRNA_synthase-like_B3/B4"/>
</dbReference>
<dbReference type="InterPro" id="IPR045864">
    <property type="entry name" value="aa-tRNA-synth_II/BPL/LPL"/>
</dbReference>
<dbReference type="GO" id="GO:0006432">
    <property type="term" value="P:phenylalanyl-tRNA aminoacylation"/>
    <property type="evidence" value="ECO:0007669"/>
    <property type="project" value="InterPro"/>
</dbReference>
<evidence type="ECO:0000256" key="11">
    <source>
        <dbReference type="ARBA" id="ARBA00022917"/>
    </source>
</evidence>
<evidence type="ECO:0000256" key="1">
    <source>
        <dbReference type="ARBA" id="ARBA00001946"/>
    </source>
</evidence>
<evidence type="ECO:0000256" key="8">
    <source>
        <dbReference type="ARBA" id="ARBA00022741"/>
    </source>
</evidence>
<dbReference type="InterPro" id="IPR041616">
    <property type="entry name" value="PheRS_beta_core"/>
</dbReference>
<comment type="subcellular location">
    <subcellularLocation>
        <location evidence="2">Cytoplasm</location>
    </subcellularLocation>
</comment>
<evidence type="ECO:0000259" key="13">
    <source>
        <dbReference type="PROSITE" id="PS51483"/>
    </source>
</evidence>
<dbReference type="PROSITE" id="PS51483">
    <property type="entry name" value="B5"/>
    <property type="match status" value="1"/>
</dbReference>
<name>A0A8T4C6B1_9ARCH</name>
<dbReference type="PANTHER" id="PTHR10947:SF0">
    <property type="entry name" value="PHENYLALANINE--TRNA LIGASE BETA SUBUNIT"/>
    <property type="match status" value="1"/>
</dbReference>
<keyword evidence="5" id="KW-0963">Cytoplasm</keyword>
<dbReference type="Pfam" id="PF03484">
    <property type="entry name" value="B5"/>
    <property type="match status" value="1"/>
</dbReference>
<dbReference type="NCBIfam" id="TIGR00471">
    <property type="entry name" value="pheT_arch"/>
    <property type="match status" value="1"/>
</dbReference>